<proteinExistence type="predicted"/>
<evidence type="ECO:0000256" key="4">
    <source>
        <dbReference type="ARBA" id="ARBA00022840"/>
    </source>
</evidence>
<dbReference type="CDD" id="cd14014">
    <property type="entry name" value="STKc_PknB_like"/>
    <property type="match status" value="1"/>
</dbReference>
<dbReference type="PROSITE" id="PS00107">
    <property type="entry name" value="PROTEIN_KINASE_ATP"/>
    <property type="match status" value="1"/>
</dbReference>
<dbReference type="SUPFAM" id="SSF50998">
    <property type="entry name" value="Quinoprotein alcohol dehydrogenase-like"/>
    <property type="match status" value="1"/>
</dbReference>
<dbReference type="SMART" id="SM00220">
    <property type="entry name" value="S_TKc"/>
    <property type="match status" value="1"/>
</dbReference>
<feature type="compositionally biased region" description="Acidic residues" evidence="6">
    <location>
        <begin position="1"/>
        <end position="11"/>
    </location>
</feature>
<evidence type="ECO:0000256" key="6">
    <source>
        <dbReference type="SAM" id="MobiDB-lite"/>
    </source>
</evidence>
<name>A0A518ENG3_9BACT</name>
<evidence type="ECO:0000256" key="5">
    <source>
        <dbReference type="PROSITE-ProRule" id="PRU10141"/>
    </source>
</evidence>
<dbReference type="Gene3D" id="2.130.10.10">
    <property type="entry name" value="YVTN repeat-like/Quinoprotein amine dehydrogenase"/>
    <property type="match status" value="2"/>
</dbReference>
<evidence type="ECO:0000256" key="3">
    <source>
        <dbReference type="ARBA" id="ARBA00022777"/>
    </source>
</evidence>
<accession>A0A518ENG3</accession>
<protein>
    <submittedName>
        <fullName evidence="8">Serine/threonine-protein kinase PrkC</fullName>
        <ecNumber evidence="8">2.7.11.1</ecNumber>
    </submittedName>
</protein>
<dbReference type="Gene3D" id="3.30.200.20">
    <property type="entry name" value="Phosphorylase Kinase, domain 1"/>
    <property type="match status" value="1"/>
</dbReference>
<dbReference type="PROSITE" id="PS00108">
    <property type="entry name" value="PROTEIN_KINASE_ST"/>
    <property type="match status" value="1"/>
</dbReference>
<dbReference type="GO" id="GO:0004674">
    <property type="term" value="F:protein serine/threonine kinase activity"/>
    <property type="evidence" value="ECO:0007669"/>
    <property type="project" value="UniProtKB-EC"/>
</dbReference>
<dbReference type="EMBL" id="CP036434">
    <property type="protein sequence ID" value="QDV05625.1"/>
    <property type="molecule type" value="Genomic_DNA"/>
</dbReference>
<evidence type="ECO:0000259" key="7">
    <source>
        <dbReference type="PROSITE" id="PS50011"/>
    </source>
</evidence>
<feature type="compositionally biased region" description="Basic and acidic residues" evidence="6">
    <location>
        <begin position="16"/>
        <end position="38"/>
    </location>
</feature>
<keyword evidence="2 5" id="KW-0547">Nucleotide-binding</keyword>
<dbReference type="AlphaFoldDB" id="A0A518ENG3"/>
<evidence type="ECO:0000313" key="9">
    <source>
        <dbReference type="Proteomes" id="UP000320390"/>
    </source>
</evidence>
<dbReference type="Pfam" id="PF00069">
    <property type="entry name" value="Pkinase"/>
    <property type="match status" value="1"/>
</dbReference>
<dbReference type="PANTHER" id="PTHR43289">
    <property type="entry name" value="MITOGEN-ACTIVATED PROTEIN KINASE KINASE KINASE 20-RELATED"/>
    <property type="match status" value="1"/>
</dbReference>
<organism evidence="8 9">
    <name type="scientific">Saltatorellus ferox</name>
    <dbReference type="NCBI Taxonomy" id="2528018"/>
    <lineage>
        <taxon>Bacteria</taxon>
        <taxon>Pseudomonadati</taxon>
        <taxon>Planctomycetota</taxon>
        <taxon>Planctomycetia</taxon>
        <taxon>Planctomycetia incertae sedis</taxon>
        <taxon>Saltatorellus</taxon>
    </lineage>
</organism>
<dbReference type="InterPro" id="IPR008271">
    <property type="entry name" value="Ser/Thr_kinase_AS"/>
</dbReference>
<evidence type="ECO:0000313" key="8">
    <source>
        <dbReference type="EMBL" id="QDV05625.1"/>
    </source>
</evidence>
<keyword evidence="9" id="KW-1185">Reference proteome</keyword>
<gene>
    <name evidence="8" type="primary">prkC_4</name>
    <name evidence="8" type="ORF">Poly30_11240</name>
</gene>
<dbReference type="PROSITE" id="PS50011">
    <property type="entry name" value="PROTEIN_KINASE_DOM"/>
    <property type="match status" value="1"/>
</dbReference>
<dbReference type="InterPro" id="IPR011009">
    <property type="entry name" value="Kinase-like_dom_sf"/>
</dbReference>
<dbReference type="EC" id="2.7.11.1" evidence="8"/>
<evidence type="ECO:0000256" key="1">
    <source>
        <dbReference type="ARBA" id="ARBA00022679"/>
    </source>
</evidence>
<dbReference type="InterPro" id="IPR015943">
    <property type="entry name" value="WD40/YVTN_repeat-like_dom_sf"/>
</dbReference>
<reference evidence="8 9" key="1">
    <citation type="submission" date="2019-02" db="EMBL/GenBank/DDBJ databases">
        <title>Deep-cultivation of Planctomycetes and their phenomic and genomic characterization uncovers novel biology.</title>
        <authorList>
            <person name="Wiegand S."/>
            <person name="Jogler M."/>
            <person name="Boedeker C."/>
            <person name="Pinto D."/>
            <person name="Vollmers J."/>
            <person name="Rivas-Marin E."/>
            <person name="Kohn T."/>
            <person name="Peeters S.H."/>
            <person name="Heuer A."/>
            <person name="Rast P."/>
            <person name="Oberbeckmann S."/>
            <person name="Bunk B."/>
            <person name="Jeske O."/>
            <person name="Meyerdierks A."/>
            <person name="Storesund J.E."/>
            <person name="Kallscheuer N."/>
            <person name="Luecker S."/>
            <person name="Lage O.M."/>
            <person name="Pohl T."/>
            <person name="Merkel B.J."/>
            <person name="Hornburger P."/>
            <person name="Mueller R.-W."/>
            <person name="Bruemmer F."/>
            <person name="Labrenz M."/>
            <person name="Spormann A.M."/>
            <person name="Op den Camp H."/>
            <person name="Overmann J."/>
            <person name="Amann R."/>
            <person name="Jetten M.S.M."/>
            <person name="Mascher T."/>
            <person name="Medema M.H."/>
            <person name="Devos D.P."/>
            <person name="Kaster A.-K."/>
            <person name="Ovreas L."/>
            <person name="Rohde M."/>
            <person name="Galperin M.Y."/>
            <person name="Jogler C."/>
        </authorList>
    </citation>
    <scope>NUCLEOTIDE SEQUENCE [LARGE SCALE GENOMIC DNA]</scope>
    <source>
        <strain evidence="8 9">Poly30</strain>
    </source>
</reference>
<dbReference type="PANTHER" id="PTHR43289:SF34">
    <property type="entry name" value="SERINE_THREONINE-PROTEIN KINASE YBDM-RELATED"/>
    <property type="match status" value="1"/>
</dbReference>
<keyword evidence="3 8" id="KW-0418">Kinase</keyword>
<dbReference type="InterPro" id="IPR011047">
    <property type="entry name" value="Quinoprotein_ADH-like_sf"/>
</dbReference>
<keyword evidence="4 5" id="KW-0067">ATP-binding</keyword>
<dbReference type="InterPro" id="IPR000719">
    <property type="entry name" value="Prot_kinase_dom"/>
</dbReference>
<dbReference type="GO" id="GO:0005524">
    <property type="term" value="F:ATP binding"/>
    <property type="evidence" value="ECO:0007669"/>
    <property type="project" value="UniProtKB-UniRule"/>
</dbReference>
<dbReference type="Gene3D" id="1.10.510.10">
    <property type="entry name" value="Transferase(Phosphotransferase) domain 1"/>
    <property type="match status" value="1"/>
</dbReference>
<feature type="region of interest" description="Disordered" evidence="6">
    <location>
        <begin position="1"/>
        <end position="45"/>
    </location>
</feature>
<dbReference type="InterPro" id="IPR017441">
    <property type="entry name" value="Protein_kinase_ATP_BS"/>
</dbReference>
<feature type="binding site" evidence="5">
    <location>
        <position position="150"/>
    </location>
    <ligand>
        <name>ATP</name>
        <dbReference type="ChEBI" id="CHEBI:30616"/>
    </ligand>
</feature>
<sequence>MPGEAEPESSADDGGVPERDESHDPPVSPRGERSKESPATDDSLAGLDLDLYADVDRLTDEFTAQLDQPDALDAQAFAKQHPALEAVLLPALRAVQALRRSVGPRRGLPGPLDEGDSVGRFRILGELGRGGMGIVYEASEAGLERPVALKVLDGTRASEGFKQRFLREARAAARLEHPAIVPVYGTGEDGGLLWYAMRKIEGVALDGLLQSLDAEVGSATHDRATRALLAALEGRAEEEMSSAHSGTGSSGLGPSQHVAVARIGQRLAAALGYAHGEGVLHRDIKPGNVLLDEAGHPHLTDFGLCKLEGEASLTEEADVIGTLRYMPPEALTGESDARGDIYGLGLVLYELLTRRPAFPNRQRAQLIHDIERRELVAPRSIDPSIPGDLERIVAKATAKLPEERYASADAFHADLTAFLSGKPIQARPLGLFYMLRLLVRRHRLAASVAAIGFVALTALGITYVVQLRSLLQEVTEAKREAVHRGALATIQLARTQLEAGELGATQEILRTVPIEERGWGWKHVHDRCAFLEKPLFTSLRHPEGGFVLPNGHLLLWGKQEVQCVDADRLRRISSVGVGIAQGMALPDDPFSGAAPSGEGDGVLVIHERSPIISSWSGDTRDGLVECAGLPEEPVLIASNVEAGVAAAVTLFDLYRLRLPGGEVLDSMPLPKGVAPSTLAVLPSGDVVVGSARGDVRRFTVPTGEEQFLQQHRGTVTTLLVEDGQLFASADDIGEVRFRGVTVGVGLRAMTELGHPVRFLWRADETTILAGLESGEVARLDRRTGAERRRDPLFLSPCVAAFPALEDGGVRVLSTWGRIRTLGEGSPAGALTAASSLTLAWMAGFSPDAARAAFVSHDGFLNVVGESLFRTPCETRQTPTSFHRDGRLAAASGLVVDTAASTEVLRWAPPEGECTQSCWLGDELALLCWRPSPAGRADYFQLDLWLWDSTRPGRVPEFSATVTEELPWIQSPRVAVLAEERALLIGMANGKVVRWDVEAAAATWQESLHGGEITTLEVDLAAGVLYSFGGSTELRRTSLATGEVLPSPQAEVDAISKLGSRVIGLDVSVESSLLATLTDSGWLHVFDLGDGSEVLRHDASALDPVTVEFMPGGQWASVSCASGDLLLIGHGVPPAWATEGRGFVDPDEVLNQVLAWVPEPRPAGEGAGPRGVAIDSLHLRTAICVASYGRPTTLDDRAARLRERLLEYVDPGVFKRIWAGTFDGERDRFGRYGWMPAAVYAEERRGR</sequence>
<dbReference type="Proteomes" id="UP000320390">
    <property type="component" value="Chromosome"/>
</dbReference>
<evidence type="ECO:0000256" key="2">
    <source>
        <dbReference type="ARBA" id="ARBA00022741"/>
    </source>
</evidence>
<keyword evidence="1 8" id="KW-0808">Transferase</keyword>
<feature type="domain" description="Protein kinase" evidence="7">
    <location>
        <begin position="121"/>
        <end position="419"/>
    </location>
</feature>
<dbReference type="SUPFAM" id="SSF56112">
    <property type="entry name" value="Protein kinase-like (PK-like)"/>
    <property type="match status" value="1"/>
</dbReference>